<protein>
    <submittedName>
        <fullName evidence="2">Uncharacterized protein</fullName>
    </submittedName>
</protein>
<dbReference type="Proteomes" id="UP000247409">
    <property type="component" value="Unassembled WGS sequence"/>
</dbReference>
<keyword evidence="3" id="KW-1185">Reference proteome</keyword>
<organism evidence="2 3">
    <name type="scientific">Gracilariopsis chorda</name>
    <dbReference type="NCBI Taxonomy" id="448386"/>
    <lineage>
        <taxon>Eukaryota</taxon>
        <taxon>Rhodophyta</taxon>
        <taxon>Florideophyceae</taxon>
        <taxon>Rhodymeniophycidae</taxon>
        <taxon>Gracilariales</taxon>
        <taxon>Gracilariaceae</taxon>
        <taxon>Gracilariopsis</taxon>
    </lineage>
</organism>
<evidence type="ECO:0000313" key="2">
    <source>
        <dbReference type="EMBL" id="PXF47262.1"/>
    </source>
</evidence>
<comment type="caution">
    <text evidence="2">The sequence shown here is derived from an EMBL/GenBank/DDBJ whole genome shotgun (WGS) entry which is preliminary data.</text>
</comment>
<dbReference type="AlphaFoldDB" id="A0A2V3IYN1"/>
<name>A0A2V3IYN1_9FLOR</name>
<evidence type="ECO:0000256" key="1">
    <source>
        <dbReference type="SAM" id="Coils"/>
    </source>
</evidence>
<feature type="coiled-coil region" evidence="1">
    <location>
        <begin position="7"/>
        <end position="59"/>
    </location>
</feature>
<gene>
    <name evidence="2" type="ORF">BWQ96_03037</name>
</gene>
<accession>A0A2V3IYN1</accession>
<keyword evidence="1" id="KW-0175">Coiled coil</keyword>
<reference evidence="2 3" key="1">
    <citation type="journal article" date="2018" name="Mol. Biol. Evol.">
        <title>Analysis of the draft genome of the red seaweed Gracilariopsis chorda provides insights into genome size evolution in Rhodophyta.</title>
        <authorList>
            <person name="Lee J."/>
            <person name="Yang E.C."/>
            <person name="Graf L."/>
            <person name="Yang J.H."/>
            <person name="Qiu H."/>
            <person name="Zel Zion U."/>
            <person name="Chan C.X."/>
            <person name="Stephens T.G."/>
            <person name="Weber A.P.M."/>
            <person name="Boo G.H."/>
            <person name="Boo S.M."/>
            <person name="Kim K.M."/>
            <person name="Shin Y."/>
            <person name="Jung M."/>
            <person name="Lee S.J."/>
            <person name="Yim H.S."/>
            <person name="Lee J.H."/>
            <person name="Bhattacharya D."/>
            <person name="Yoon H.S."/>
        </authorList>
    </citation>
    <scope>NUCLEOTIDE SEQUENCE [LARGE SCALE GENOMIC DNA]</scope>
    <source>
        <strain evidence="2 3">SKKU-2015</strain>
        <tissue evidence="2">Whole body</tissue>
    </source>
</reference>
<proteinExistence type="predicted"/>
<sequence length="183" mass="20977">MSIHVQLEQVQSQMDVEHERLARAEEARQHAIGDVSMSISQARQRYEQALNACAALKDLEMAESQCERLADTNSQIETYQKRCLSARNTEQCLMVLASIQTLAEVYVLSCDEEVQMRRRKEALSSSCKKLKERRNKFADARSIKSKAVQALQKAILSVERAEMKIIMMQERINMIKRSLEQGV</sequence>
<evidence type="ECO:0000313" key="3">
    <source>
        <dbReference type="Proteomes" id="UP000247409"/>
    </source>
</evidence>
<dbReference type="EMBL" id="NBIV01000027">
    <property type="protein sequence ID" value="PXF47262.1"/>
    <property type="molecule type" value="Genomic_DNA"/>
</dbReference>